<name>A0AAV9NU10_9PEZI</name>
<proteinExistence type="predicted"/>
<keyword evidence="3" id="KW-1185">Reference proteome</keyword>
<dbReference type="RefSeq" id="XP_064653579.1">
    <property type="nucleotide sequence ID" value="XM_064808257.1"/>
</dbReference>
<gene>
    <name evidence="2" type="ORF">LTR77_011044</name>
</gene>
<dbReference type="AlphaFoldDB" id="A0AAV9NU10"/>
<organism evidence="2 3">
    <name type="scientific">Saxophila tyrrhenica</name>
    <dbReference type="NCBI Taxonomy" id="1690608"/>
    <lineage>
        <taxon>Eukaryota</taxon>
        <taxon>Fungi</taxon>
        <taxon>Dikarya</taxon>
        <taxon>Ascomycota</taxon>
        <taxon>Pezizomycotina</taxon>
        <taxon>Dothideomycetes</taxon>
        <taxon>Dothideomycetidae</taxon>
        <taxon>Mycosphaerellales</taxon>
        <taxon>Extremaceae</taxon>
        <taxon>Saxophila</taxon>
    </lineage>
</organism>
<comment type="caution">
    <text evidence="2">The sequence shown here is derived from an EMBL/GenBank/DDBJ whole genome shotgun (WGS) entry which is preliminary data.</text>
</comment>
<dbReference type="EMBL" id="JAVRRT010000030">
    <property type="protein sequence ID" value="KAK5162989.1"/>
    <property type="molecule type" value="Genomic_DNA"/>
</dbReference>
<protein>
    <submittedName>
        <fullName evidence="2">Uncharacterized protein</fullName>
    </submittedName>
</protein>
<evidence type="ECO:0000313" key="2">
    <source>
        <dbReference type="EMBL" id="KAK5162989.1"/>
    </source>
</evidence>
<feature type="signal peptide" evidence="1">
    <location>
        <begin position="1"/>
        <end position="17"/>
    </location>
</feature>
<evidence type="ECO:0000313" key="3">
    <source>
        <dbReference type="Proteomes" id="UP001337655"/>
    </source>
</evidence>
<keyword evidence="1" id="KW-0732">Signal</keyword>
<sequence>MFAFLALFTTLLALTTALPSPLTFAKFGAPIHSLAAVTANCPHKLFNCPWLLTGITIYNPPAPPEAATPWVRFNFIDYNHRLRLETVCYGDLVNGTTQGGYVLCADDRVAFQLVGGPTGRTMMVERVYRDRCLGEPPYNYGTAFGQNNLSMPASLPSTAGGLQVQDQMFVTITGMA</sequence>
<accession>A0AAV9NU10</accession>
<feature type="chain" id="PRO_5043519109" evidence="1">
    <location>
        <begin position="18"/>
        <end position="176"/>
    </location>
</feature>
<evidence type="ECO:0000256" key="1">
    <source>
        <dbReference type="SAM" id="SignalP"/>
    </source>
</evidence>
<dbReference type="GeneID" id="89932365"/>
<reference evidence="2 3" key="1">
    <citation type="submission" date="2023-08" db="EMBL/GenBank/DDBJ databases">
        <title>Black Yeasts Isolated from many extreme environments.</title>
        <authorList>
            <person name="Coleine C."/>
            <person name="Stajich J.E."/>
            <person name="Selbmann L."/>
        </authorList>
    </citation>
    <scope>NUCLEOTIDE SEQUENCE [LARGE SCALE GENOMIC DNA]</scope>
    <source>
        <strain evidence="2 3">CCFEE 5935</strain>
    </source>
</reference>
<dbReference type="Proteomes" id="UP001337655">
    <property type="component" value="Unassembled WGS sequence"/>
</dbReference>